<organism evidence="5 6">
    <name type="scientific">Thermoleophilum album</name>
    <dbReference type="NCBI Taxonomy" id="29539"/>
    <lineage>
        <taxon>Bacteria</taxon>
        <taxon>Bacillati</taxon>
        <taxon>Actinomycetota</taxon>
        <taxon>Thermoleophilia</taxon>
        <taxon>Thermoleophilales</taxon>
        <taxon>Thermoleophilaceae</taxon>
        <taxon>Thermoleophilum</taxon>
    </lineage>
</organism>
<dbReference type="PRINTS" id="PR00834">
    <property type="entry name" value="PROTEASES2C"/>
</dbReference>
<keyword evidence="6" id="KW-1185">Reference proteome</keyword>
<dbReference type="Gene3D" id="2.40.10.10">
    <property type="entry name" value="Trypsin-like serine proteases"/>
    <property type="match status" value="2"/>
</dbReference>
<evidence type="ECO:0000313" key="5">
    <source>
        <dbReference type="EMBL" id="SEH14000.1"/>
    </source>
</evidence>
<feature type="domain" description="PDZ" evidence="4">
    <location>
        <begin position="263"/>
        <end position="372"/>
    </location>
</feature>
<dbReference type="EMBL" id="FNWJ01000002">
    <property type="protein sequence ID" value="SEH14000.1"/>
    <property type="molecule type" value="Genomic_DNA"/>
</dbReference>
<dbReference type="InterPro" id="IPR001478">
    <property type="entry name" value="PDZ"/>
</dbReference>
<dbReference type="Pfam" id="PF13180">
    <property type="entry name" value="PDZ_2"/>
    <property type="match status" value="1"/>
</dbReference>
<accession>A0A1H6FUP7</accession>
<dbReference type="Pfam" id="PF13365">
    <property type="entry name" value="Trypsin_2"/>
    <property type="match status" value="1"/>
</dbReference>
<dbReference type="RefSeq" id="WP_093117726.1">
    <property type="nucleotide sequence ID" value="NZ_FNWJ01000002.1"/>
</dbReference>
<proteinExistence type="inferred from homology"/>
<dbReference type="AlphaFoldDB" id="A0A1H6FUP7"/>
<evidence type="ECO:0000259" key="4">
    <source>
        <dbReference type="PROSITE" id="PS50106"/>
    </source>
</evidence>
<evidence type="ECO:0000256" key="3">
    <source>
        <dbReference type="ARBA" id="ARBA00022801"/>
    </source>
</evidence>
<dbReference type="InterPro" id="IPR036034">
    <property type="entry name" value="PDZ_sf"/>
</dbReference>
<sequence>MEGRSRTSRIAPSHLLAGAIGGLLSAVLVVVLALAGAVDLGETKEVVRERTIVRDGGHGLDVTDIYKKAGPGVVYVEAQGGTDTSPFGLPSPGEEASGSGIVIDRDGNVLTNWHVVEGARSINVRFSEDGPQVAAQLKGRDPSSDLAVIKVDPDKAGRLVPLPLGSSAKAKVGDPVVAIGNPFGLSRTVTTGIVSAVQRQIQAPNGFTIPNAIQTDAAINPGNSGGPLLDAEGRVIGVNSQIVTGGSRGSVGIGFAVPIDLAKRLLPQLKRGGVVKRAYLGIEMTTLTPQLAQDLNLPIESGALITSVVPRSPAAQAGLRGGRTRLDNGLRVGGDVIVEIDGRKVRSAEDVTAIIGARNPGDTVRIVYYRGRQRRSANVRLGTRPARVATPSAEELPSPLP</sequence>
<dbReference type="GO" id="GO:0004252">
    <property type="term" value="F:serine-type endopeptidase activity"/>
    <property type="evidence" value="ECO:0007669"/>
    <property type="project" value="InterPro"/>
</dbReference>
<evidence type="ECO:0000256" key="2">
    <source>
        <dbReference type="ARBA" id="ARBA00022670"/>
    </source>
</evidence>
<dbReference type="PANTHER" id="PTHR43343">
    <property type="entry name" value="PEPTIDASE S12"/>
    <property type="match status" value="1"/>
</dbReference>
<dbReference type="SUPFAM" id="SSF50494">
    <property type="entry name" value="Trypsin-like serine proteases"/>
    <property type="match status" value="1"/>
</dbReference>
<dbReference type="GO" id="GO:0006508">
    <property type="term" value="P:proteolysis"/>
    <property type="evidence" value="ECO:0007669"/>
    <property type="project" value="UniProtKB-KW"/>
</dbReference>
<name>A0A1H6FUP7_THEAL</name>
<dbReference type="PROSITE" id="PS50106">
    <property type="entry name" value="PDZ"/>
    <property type="match status" value="1"/>
</dbReference>
<dbReference type="SMART" id="SM00228">
    <property type="entry name" value="PDZ"/>
    <property type="match status" value="1"/>
</dbReference>
<dbReference type="Gene3D" id="2.30.42.10">
    <property type="match status" value="1"/>
</dbReference>
<evidence type="ECO:0000313" key="6">
    <source>
        <dbReference type="Proteomes" id="UP000222056"/>
    </source>
</evidence>
<dbReference type="Proteomes" id="UP000222056">
    <property type="component" value="Unassembled WGS sequence"/>
</dbReference>
<dbReference type="InterPro" id="IPR051201">
    <property type="entry name" value="Chloro_Bact_Ser_Proteases"/>
</dbReference>
<dbReference type="InterPro" id="IPR001940">
    <property type="entry name" value="Peptidase_S1C"/>
</dbReference>
<keyword evidence="3" id="KW-0378">Hydrolase</keyword>
<keyword evidence="2" id="KW-0645">Protease</keyword>
<evidence type="ECO:0000256" key="1">
    <source>
        <dbReference type="ARBA" id="ARBA00010541"/>
    </source>
</evidence>
<protein>
    <submittedName>
        <fullName evidence="5">2-alkenal reductase</fullName>
    </submittedName>
</protein>
<dbReference type="InterPro" id="IPR009003">
    <property type="entry name" value="Peptidase_S1_PA"/>
</dbReference>
<dbReference type="SUPFAM" id="SSF50156">
    <property type="entry name" value="PDZ domain-like"/>
    <property type="match status" value="1"/>
</dbReference>
<dbReference type="InterPro" id="IPR043504">
    <property type="entry name" value="Peptidase_S1_PA_chymotrypsin"/>
</dbReference>
<reference evidence="6" key="1">
    <citation type="submission" date="2016-10" db="EMBL/GenBank/DDBJ databases">
        <authorList>
            <person name="Varghese N."/>
            <person name="Submissions S."/>
        </authorList>
    </citation>
    <scope>NUCLEOTIDE SEQUENCE [LARGE SCALE GENOMIC DNA]</scope>
    <source>
        <strain evidence="6">ATCC 35263</strain>
    </source>
</reference>
<gene>
    <name evidence="5" type="ORF">SAMN02745716_1447</name>
</gene>
<dbReference type="PANTHER" id="PTHR43343:SF3">
    <property type="entry name" value="PROTEASE DO-LIKE 8, CHLOROPLASTIC"/>
    <property type="match status" value="1"/>
</dbReference>
<comment type="similarity">
    <text evidence="1">Belongs to the peptidase S1C family.</text>
</comment>
<dbReference type="STRING" id="29539.SAMN02745716_1447"/>
<dbReference type="OrthoDB" id="9758917at2"/>